<dbReference type="InterPro" id="IPR003593">
    <property type="entry name" value="AAA+_ATPase"/>
</dbReference>
<dbReference type="InParanoid" id="A0A1Z5RC01"/>
<dbReference type="GO" id="GO:0005737">
    <property type="term" value="C:cytoplasm"/>
    <property type="evidence" value="ECO:0000318"/>
    <property type="project" value="GO_Central"/>
</dbReference>
<accession>A0A1Z5RC01</accession>
<dbReference type="InterPro" id="IPR006083">
    <property type="entry name" value="PRK/URK"/>
</dbReference>
<dbReference type="Gramene" id="OQU81293">
    <property type="protein sequence ID" value="OQU81293"/>
    <property type="gene ID" value="SORBI_3006G037700"/>
</dbReference>
<dbReference type="Gene3D" id="3.40.50.300">
    <property type="entry name" value="P-loop containing nucleotide triphosphate hydrolases"/>
    <property type="match status" value="2"/>
</dbReference>
<reference evidence="3 4" key="1">
    <citation type="journal article" date="2009" name="Nature">
        <title>The Sorghum bicolor genome and the diversification of grasses.</title>
        <authorList>
            <person name="Paterson A.H."/>
            <person name="Bowers J.E."/>
            <person name="Bruggmann R."/>
            <person name="Dubchak I."/>
            <person name="Grimwood J."/>
            <person name="Gundlach H."/>
            <person name="Haberer G."/>
            <person name="Hellsten U."/>
            <person name="Mitros T."/>
            <person name="Poliakov A."/>
            <person name="Schmutz J."/>
            <person name="Spannagl M."/>
            <person name="Tang H."/>
            <person name="Wang X."/>
            <person name="Wicker T."/>
            <person name="Bharti A.K."/>
            <person name="Chapman J."/>
            <person name="Feltus F.A."/>
            <person name="Gowik U."/>
            <person name="Grigoriev I.V."/>
            <person name="Lyons E."/>
            <person name="Maher C.A."/>
            <person name="Martis M."/>
            <person name="Narechania A."/>
            <person name="Otillar R.P."/>
            <person name="Penning B.W."/>
            <person name="Salamov A.A."/>
            <person name="Wang Y."/>
            <person name="Zhang L."/>
            <person name="Carpita N.C."/>
            <person name="Freeling M."/>
            <person name="Gingle A.R."/>
            <person name="Hash C.T."/>
            <person name="Keller B."/>
            <person name="Klein P."/>
            <person name="Kresovich S."/>
            <person name="McCann M.C."/>
            <person name="Ming R."/>
            <person name="Peterson D.G."/>
            <person name="Mehboob-ur-Rahman"/>
            <person name="Ware D."/>
            <person name="Westhoff P."/>
            <person name="Mayer K.F."/>
            <person name="Messing J."/>
            <person name="Rokhsar D.S."/>
        </authorList>
    </citation>
    <scope>NUCLEOTIDE SEQUENCE [LARGE SCALE GENOMIC DNA]</scope>
    <source>
        <strain evidence="4">cv. BTx623</strain>
    </source>
</reference>
<dbReference type="SUPFAM" id="SSF55154">
    <property type="entry name" value="CYTH-like phosphatases"/>
    <property type="match status" value="1"/>
</dbReference>
<dbReference type="PROSITE" id="PS51707">
    <property type="entry name" value="CYTH"/>
    <property type="match status" value="1"/>
</dbReference>
<gene>
    <name evidence="3" type="ORF">SORBI_3006G037700</name>
</gene>
<organism evidence="3 4">
    <name type="scientific">Sorghum bicolor</name>
    <name type="common">Sorghum</name>
    <name type="synonym">Sorghum vulgare</name>
    <dbReference type="NCBI Taxonomy" id="4558"/>
    <lineage>
        <taxon>Eukaryota</taxon>
        <taxon>Viridiplantae</taxon>
        <taxon>Streptophyta</taxon>
        <taxon>Embryophyta</taxon>
        <taxon>Tracheophyta</taxon>
        <taxon>Spermatophyta</taxon>
        <taxon>Magnoliopsida</taxon>
        <taxon>Liliopsida</taxon>
        <taxon>Poales</taxon>
        <taxon>Poaceae</taxon>
        <taxon>PACMAD clade</taxon>
        <taxon>Panicoideae</taxon>
        <taxon>Andropogonodae</taxon>
        <taxon>Andropogoneae</taxon>
        <taxon>Sorghinae</taxon>
        <taxon>Sorghum</taxon>
    </lineage>
</organism>
<dbReference type="AlphaFoldDB" id="A0A1Z5RC01"/>
<dbReference type="GO" id="GO:0005741">
    <property type="term" value="C:mitochondrial outer membrane"/>
    <property type="evidence" value="ECO:0007669"/>
    <property type="project" value="EnsemblPlants"/>
</dbReference>
<dbReference type="Pfam" id="PF00485">
    <property type="entry name" value="PRK"/>
    <property type="match status" value="2"/>
</dbReference>
<keyword evidence="1" id="KW-0472">Membrane</keyword>
<dbReference type="GO" id="GO:0005524">
    <property type="term" value="F:ATP binding"/>
    <property type="evidence" value="ECO:0007669"/>
    <property type="project" value="InterPro"/>
</dbReference>
<dbReference type="STRING" id="4558.A0A1Z5RC01"/>
<dbReference type="CDD" id="cd02028">
    <property type="entry name" value="UMPK_like"/>
    <property type="match status" value="2"/>
</dbReference>
<keyword evidence="1" id="KW-1133">Transmembrane helix</keyword>
<name>A0A1Z5RC01_SORBI</name>
<feature type="domain" description="CYTH" evidence="2">
    <location>
        <begin position="697"/>
        <end position="866"/>
    </location>
</feature>
<evidence type="ECO:0000313" key="3">
    <source>
        <dbReference type="EMBL" id="OQU81293.1"/>
    </source>
</evidence>
<dbReference type="OrthoDB" id="738517at2759"/>
<dbReference type="SMART" id="SM00382">
    <property type="entry name" value="AAA"/>
    <property type="match status" value="2"/>
</dbReference>
<dbReference type="Proteomes" id="UP000000768">
    <property type="component" value="Chromosome 6"/>
</dbReference>
<dbReference type="InterPro" id="IPR033469">
    <property type="entry name" value="CYTH-like_dom_sf"/>
</dbReference>
<feature type="transmembrane region" description="Helical" evidence="1">
    <location>
        <begin position="931"/>
        <end position="952"/>
    </location>
</feature>
<evidence type="ECO:0000256" key="1">
    <source>
        <dbReference type="SAM" id="Phobius"/>
    </source>
</evidence>
<sequence length="957" mass="106279">MDADLVQRCLEAGGRDFLLHHTSSPPSPSSGSAAASSSILQSLPLHVSFDRGYYLLVKAIQELRARKDGHVVTVGIGGPTGSGKTSLAEKVASVLGCVVIVSMEDYRTVAGGDDGSSDVDAIDFDSLARNLQDLVKGKDTMVPLVDFQEKKHTGWRQLRISSSGVVIVDGAYALHSTLRSLLDIRVAVVGGVHFSLLSKVQHDIGDSCSLDYLIDSIFPLFRKHIEPDLHHAQIRIDNSFVCSFREPYYKLKCKNESSDGKKLYSFEQNKAETENFIEMYLRPPFASEEMKIDDWIKVRQCGIRYYLSLGDQRIVDKYFIIRPKAEFEVGRTTLGGLLALGYSVVVSFKRTCISVNRDQLLIAAETIDTLNETFLVLKGPSRKIVAAEASNLGIKGPWITKSYLEMILESKGVPRLNTPPPVSSTLLTESQEKKIAAPKPIRVSAENITNLDDLMQPWTRSPPKKLEQEHVLAKWQFIPDSSSRSNIQLAPLPDSYDLDRGLLLSVQAIQALLENKGYPVIVGIGGPSGSGKTSLAQKMANIIGCEVVSLESYYKPEQVRDYKYDDYSSLDIALLTKNIMEIRNSHKVEVPCFDFENFSRKGFKELQVSEESGVVIFEGVYTLHPAIRKFLDLWIAVVGGVHSHLIARIQRDKNRAGFSISQTEIMTTVFPLFQQYIEPHLVHAHLKIQNDFDPVLSPESSLFVLKSKKQVSYQDILKVLDASKVCSSVQNFTDVYLRLPGVPTNGQLTEGECIRVRICEGRFALLIREPIREGNFIIQPKVDFDISASTVAGLLKLGYQAVAYIEASAVIYQDGKILIEVDHLQGVSTPYLQIKGTNKDIVTSAGSALSLDGSYTTKSYLQIILESLPADGNVSIGIHNQQAARLQELVEFILSQGGSFNSDSSSPMREISSTDSVLDDMQSRIRKLERWNTINMVLWTILLSALVGYSLYQKKRH</sequence>
<evidence type="ECO:0000313" key="4">
    <source>
        <dbReference type="Proteomes" id="UP000000768"/>
    </source>
</evidence>
<evidence type="ECO:0000259" key="2">
    <source>
        <dbReference type="PROSITE" id="PS51707"/>
    </source>
</evidence>
<reference evidence="4" key="2">
    <citation type="journal article" date="2018" name="Plant J.">
        <title>The Sorghum bicolor reference genome: improved assembly, gene annotations, a transcriptome atlas, and signatures of genome organization.</title>
        <authorList>
            <person name="McCormick R.F."/>
            <person name="Truong S.K."/>
            <person name="Sreedasyam A."/>
            <person name="Jenkins J."/>
            <person name="Shu S."/>
            <person name="Sims D."/>
            <person name="Kennedy M."/>
            <person name="Amirebrahimi M."/>
            <person name="Weers B.D."/>
            <person name="McKinley B."/>
            <person name="Mattison A."/>
            <person name="Morishige D.T."/>
            <person name="Grimwood J."/>
            <person name="Schmutz J."/>
            <person name="Mullet J.E."/>
        </authorList>
    </citation>
    <scope>NUCLEOTIDE SEQUENCE [LARGE SCALE GENOMIC DNA]</scope>
    <source>
        <strain evidence="4">cv. BTx623</strain>
    </source>
</reference>
<proteinExistence type="predicted"/>
<dbReference type="EMBL" id="CM000765">
    <property type="protein sequence ID" value="OQU81293.1"/>
    <property type="molecule type" value="Genomic_DNA"/>
</dbReference>
<keyword evidence="4" id="KW-1185">Reference proteome</keyword>
<dbReference type="PRINTS" id="PR00988">
    <property type="entry name" value="URIDINKINASE"/>
</dbReference>
<dbReference type="GO" id="GO:0016301">
    <property type="term" value="F:kinase activity"/>
    <property type="evidence" value="ECO:0007669"/>
    <property type="project" value="InterPro"/>
</dbReference>
<dbReference type="FunCoup" id="A0A1Z5RC01">
    <property type="interactions" value="1587"/>
</dbReference>
<dbReference type="PANTHER" id="PTHR10285">
    <property type="entry name" value="URIDINE KINASE"/>
    <property type="match status" value="1"/>
</dbReference>
<dbReference type="InterPro" id="IPR027417">
    <property type="entry name" value="P-loop_NTPase"/>
</dbReference>
<protein>
    <recommendedName>
        <fullName evidence="2">CYTH domain-containing protein</fullName>
    </recommendedName>
</protein>
<dbReference type="GO" id="GO:0016462">
    <property type="term" value="F:pyrophosphatase activity"/>
    <property type="evidence" value="ECO:0007669"/>
    <property type="project" value="UniProtKB-ARBA"/>
</dbReference>
<dbReference type="SUPFAM" id="SSF52540">
    <property type="entry name" value="P-loop containing nucleoside triphosphate hydrolases"/>
    <property type="match status" value="2"/>
</dbReference>
<dbReference type="InterPro" id="IPR023577">
    <property type="entry name" value="CYTH_domain"/>
</dbReference>
<dbReference type="Gene3D" id="2.40.320.10">
    <property type="entry name" value="Hypothetical Protein Pfu-838710-001"/>
    <property type="match status" value="1"/>
</dbReference>
<keyword evidence="1" id="KW-0812">Transmembrane</keyword>
<dbReference type="OMA" id="YYKLKCR"/>
<dbReference type="eggNOG" id="KOG4203">
    <property type="taxonomic scope" value="Eukaryota"/>
</dbReference>